<dbReference type="Pfam" id="PF20736">
    <property type="entry name" value="Glyco_hydro127M"/>
    <property type="match status" value="1"/>
</dbReference>
<feature type="domain" description="Non-reducing end beta-L-arabinofuranosidase-like GH127 middle" evidence="2">
    <location>
        <begin position="438"/>
        <end position="528"/>
    </location>
</feature>
<dbReference type="PANTHER" id="PTHR43465">
    <property type="entry name" value="DUF1680 DOMAIN PROTEIN (AFU_ORTHOLOGUE AFUA_1G08910)"/>
    <property type="match status" value="1"/>
</dbReference>
<gene>
    <name evidence="4" type="ORF">GCM10010970_09850</name>
</gene>
<dbReference type="InterPro" id="IPR008928">
    <property type="entry name" value="6-hairpin_glycosidase_sf"/>
</dbReference>
<dbReference type="InterPro" id="IPR049049">
    <property type="entry name" value="Beta-AFase-like_GH127_C"/>
</dbReference>
<name>A0ABQ2P725_9NEIS</name>
<dbReference type="EMBL" id="BMLX01000001">
    <property type="protein sequence ID" value="GGP19285.1"/>
    <property type="molecule type" value="Genomic_DNA"/>
</dbReference>
<evidence type="ECO:0000259" key="1">
    <source>
        <dbReference type="Pfam" id="PF07944"/>
    </source>
</evidence>
<dbReference type="Proteomes" id="UP000637267">
    <property type="component" value="Unassembled WGS sequence"/>
</dbReference>
<dbReference type="SUPFAM" id="SSF48208">
    <property type="entry name" value="Six-hairpin glycosidases"/>
    <property type="match status" value="1"/>
</dbReference>
<evidence type="ECO:0000259" key="2">
    <source>
        <dbReference type="Pfam" id="PF20736"/>
    </source>
</evidence>
<dbReference type="RefSeq" id="WP_188702914.1">
    <property type="nucleotide sequence ID" value="NZ_BMLX01000001.1"/>
</dbReference>
<evidence type="ECO:0008006" key="6">
    <source>
        <dbReference type="Google" id="ProtNLM"/>
    </source>
</evidence>
<dbReference type="Pfam" id="PF07944">
    <property type="entry name" value="Beta-AFase-like_GH127_cat"/>
    <property type="match status" value="1"/>
</dbReference>
<evidence type="ECO:0000313" key="5">
    <source>
        <dbReference type="Proteomes" id="UP000637267"/>
    </source>
</evidence>
<dbReference type="PANTHER" id="PTHR43465:SF2">
    <property type="entry name" value="DUF1680 DOMAIN PROTEIN (AFU_ORTHOLOGUE AFUA_1G08910)"/>
    <property type="match status" value="1"/>
</dbReference>
<keyword evidence="5" id="KW-1185">Reference proteome</keyword>
<protein>
    <recommendedName>
        <fullName evidence="6">Glycoside hydrolase family 127 protein</fullName>
    </recommendedName>
</protein>
<organism evidence="4 5">
    <name type="scientific">Silvimonas iriomotensis</name>
    <dbReference type="NCBI Taxonomy" id="449662"/>
    <lineage>
        <taxon>Bacteria</taxon>
        <taxon>Pseudomonadati</taxon>
        <taxon>Pseudomonadota</taxon>
        <taxon>Betaproteobacteria</taxon>
        <taxon>Neisseriales</taxon>
        <taxon>Chitinibacteraceae</taxon>
        <taxon>Silvimonas</taxon>
    </lineage>
</organism>
<proteinExistence type="predicted"/>
<dbReference type="InterPro" id="IPR049046">
    <property type="entry name" value="Beta-AFase-like_GH127_middle"/>
</dbReference>
<feature type="domain" description="Non-reducing end beta-L-arabinofuranosidase-like GH127 C-terminal" evidence="3">
    <location>
        <begin position="530"/>
        <end position="642"/>
    </location>
</feature>
<evidence type="ECO:0000259" key="3">
    <source>
        <dbReference type="Pfam" id="PF20737"/>
    </source>
</evidence>
<dbReference type="InterPro" id="IPR012878">
    <property type="entry name" value="Beta-AFase-like_GH127_cat"/>
</dbReference>
<sequence length="644" mass="72210">MQVHEVNLQGCVIDDPLLGQYQALVRDVVIPYQWAALNDQIPEAEPSHAIDNFRIAAGQKEGTFYGMVFQDSDVAKWLEAVAWSLVQQPDPGLEKTADEVIALIAAAQQADGYLNTWFTVKAPEQRWSNLAECHELYCAGHLIEAGVAWFGATGKRQLLEIVCKLADHIDQMFGPEPDQLQGYPGHPEIELALVRLYEVTQEQRYLQLARFFVEQRGAQPHYYDIESDRRGGSYFWPVHGPAWMIKDKAYSQAHLPLAQQNTATGHAVRFVYLLAGVAHLARLCGDEEKRQTCVRLWQNMVERQLYITGGIGAQSHGESFSTDYDLPNDTAYAESCASVGLMMFARRMIELEGESHYADVMEKALYNTVLGGMALDGKHYFYVNPLEVHPATLASNHIHDHVKPVRQRWFGCACCPPNIARLLTSLGHYIYTRRDDVVLVNLYVGNVTTLGDLRLHLHGNYPQQENIRIVIEAAPDAPRGIALRIPDWCSNATWTVNGDELSGEHIKGYVHLRRVWRAGDEISLHLPMAVRRVYGHPQLRHVAGKVAVQRGPLVYCLEQADNGPALHNLRLPPDSVFGQLAGEGALAGLVLLQAKGLKHARPSHTALYAYDTTPQTTPVSLIFIPWFAWANRGEGEMCVWVREH</sequence>
<accession>A0ABQ2P725</accession>
<reference evidence="5" key="1">
    <citation type="journal article" date="2019" name="Int. J. Syst. Evol. Microbiol.">
        <title>The Global Catalogue of Microorganisms (GCM) 10K type strain sequencing project: providing services to taxonomists for standard genome sequencing and annotation.</title>
        <authorList>
            <consortium name="The Broad Institute Genomics Platform"/>
            <consortium name="The Broad Institute Genome Sequencing Center for Infectious Disease"/>
            <person name="Wu L."/>
            <person name="Ma J."/>
        </authorList>
    </citation>
    <scope>NUCLEOTIDE SEQUENCE [LARGE SCALE GENOMIC DNA]</scope>
    <source>
        <strain evidence="5">CGMCC 1.8859</strain>
    </source>
</reference>
<dbReference type="Pfam" id="PF20737">
    <property type="entry name" value="Glyco_hydro127C"/>
    <property type="match status" value="1"/>
</dbReference>
<feature type="domain" description="Non-reducing end beta-L-arabinofuranosidase-like GH127 catalytic" evidence="1">
    <location>
        <begin position="15"/>
        <end position="427"/>
    </location>
</feature>
<evidence type="ECO:0000313" key="4">
    <source>
        <dbReference type="EMBL" id="GGP19285.1"/>
    </source>
</evidence>
<dbReference type="InterPro" id="IPR049174">
    <property type="entry name" value="Beta-AFase-like"/>
</dbReference>
<comment type="caution">
    <text evidence="4">The sequence shown here is derived from an EMBL/GenBank/DDBJ whole genome shotgun (WGS) entry which is preliminary data.</text>
</comment>